<protein>
    <submittedName>
        <fullName evidence="14">WD repeat containing planar cell polarity effector</fullName>
    </submittedName>
</protein>
<evidence type="ECO:0000313" key="15">
    <source>
        <dbReference type="Proteomes" id="UP000694412"/>
    </source>
</evidence>
<dbReference type="GO" id="GO:0043010">
    <property type="term" value="P:camera-type eye development"/>
    <property type="evidence" value="ECO:0007669"/>
    <property type="project" value="Ensembl"/>
</dbReference>
<evidence type="ECO:0000256" key="1">
    <source>
        <dbReference type="ARBA" id="ARBA00004236"/>
    </source>
</evidence>
<dbReference type="GO" id="GO:0007224">
    <property type="term" value="P:smoothened signaling pathway"/>
    <property type="evidence" value="ECO:0007669"/>
    <property type="project" value="Ensembl"/>
</dbReference>
<dbReference type="SUPFAM" id="SSF50978">
    <property type="entry name" value="WD40 repeat-like"/>
    <property type="match status" value="1"/>
</dbReference>
<dbReference type="GO" id="GO:0010762">
    <property type="term" value="P:regulation of fibroblast migration"/>
    <property type="evidence" value="ECO:0007669"/>
    <property type="project" value="Ensembl"/>
</dbReference>
<sequence length="782" mass="87256">MRARGAGSSGWRGRKDGTSRVAAARAQASRALIETDPLTALEVAPEALKTAVSGLNSSRAPISHQMTFCLTELHLWSLKTTLHISDEDIGVHQYYDKREPGSQMKHGYLEGKQKLAESRGYPWILKNKRPEKLRDTLKEVEDLMQNSQCVLSKWKNKRFCQLLFHSGILVSLSLSGPQLEKVVIDRTLVGKLISDTISDGVLSDNFIILSFEDYNQLCFVQFTKKMDSPDVNRRRHEKLSCLDFKISYTDIPGPEGRRMKRHLAINCMQDIAICWWSAASDGAWPWSPISCERDRANLLLLGCAHGKLEVLSYVRTEWDPLDACFSTKEPYQVHTVERSISADKEPMADSCIYNCVRNKIRCAAVTRIPLQSRAISCCRNITEDKIVLGCEDSSIILYDAYNQVTLLAQAKLLPALITYHPSGAIFLVGSSQGELQIFDTALSPVKIQLLADNYAPEATLQFSKHFYVSSSLIQIQWAAAQAASPSTDGTDVHDLLFVRFDKGPLGVLRFKLGVITRGQLGFVEIIHHYIRYDEIHEAINILNTMNWNTMGHQCYICLSAIVNHLLKQKLTPDREEQLEASLGTFYAPTRPLLDTTVLEYRDPISRYTRRFFHHLLRYQRFEKAFLLAVDIGARDLFMDIHYLALDKGELALAEVAKKKANDIDAESITTGIELLGHADEEDTLHEAFVDQVPEHQTELNVPTASPTMLASSQRSTRCGPAEDNDGEPGASVISLMEKPSSGHQEGAEGQRISPSRAPGAGVTLSMASIVILPGTAPGREDL</sequence>
<dbReference type="GO" id="GO:0045184">
    <property type="term" value="P:establishment of protein localization"/>
    <property type="evidence" value="ECO:0007669"/>
    <property type="project" value="Ensembl"/>
</dbReference>
<feature type="region of interest" description="Disordered" evidence="13">
    <location>
        <begin position="1"/>
        <end position="22"/>
    </location>
</feature>
<dbReference type="GeneTree" id="ENSGT00390000016551"/>
<dbReference type="GO" id="GO:1900027">
    <property type="term" value="P:regulation of ruffle assembly"/>
    <property type="evidence" value="ECO:0007669"/>
    <property type="project" value="Ensembl"/>
</dbReference>
<dbReference type="GO" id="GO:0035091">
    <property type="term" value="F:phosphatidylinositol binding"/>
    <property type="evidence" value="ECO:0007669"/>
    <property type="project" value="Ensembl"/>
</dbReference>
<keyword evidence="9" id="KW-0969">Cilium</keyword>
<evidence type="ECO:0000256" key="2">
    <source>
        <dbReference type="ARBA" id="ARBA00004430"/>
    </source>
</evidence>
<organism evidence="14 15">
    <name type="scientific">Coturnix japonica</name>
    <name type="common">Japanese quail</name>
    <name type="synonym">Coturnix coturnix japonica</name>
    <dbReference type="NCBI Taxonomy" id="93934"/>
    <lineage>
        <taxon>Eukaryota</taxon>
        <taxon>Metazoa</taxon>
        <taxon>Chordata</taxon>
        <taxon>Craniata</taxon>
        <taxon>Vertebrata</taxon>
        <taxon>Euteleostomi</taxon>
        <taxon>Archelosauria</taxon>
        <taxon>Archosauria</taxon>
        <taxon>Dinosauria</taxon>
        <taxon>Saurischia</taxon>
        <taxon>Theropoda</taxon>
        <taxon>Coelurosauria</taxon>
        <taxon>Aves</taxon>
        <taxon>Neognathae</taxon>
        <taxon>Galloanserae</taxon>
        <taxon>Galliformes</taxon>
        <taxon>Phasianidae</taxon>
        <taxon>Perdicinae</taxon>
        <taxon>Coturnix</taxon>
    </lineage>
</organism>
<dbReference type="OrthoDB" id="10013020at2759"/>
<keyword evidence="8" id="KW-0970">Cilium biogenesis/degradation</keyword>
<dbReference type="GO" id="GO:0005886">
    <property type="term" value="C:plasma membrane"/>
    <property type="evidence" value="ECO:0007669"/>
    <property type="project" value="UniProtKB-SubCell"/>
</dbReference>
<keyword evidence="7" id="KW-0677">Repeat</keyword>
<proteinExistence type="inferred from homology"/>
<comment type="subcellular location">
    <subcellularLocation>
        <location evidence="1">Cell membrane</location>
    </subcellularLocation>
    <subcellularLocation>
        <location evidence="2">Cytoplasm</location>
        <location evidence="2">Cytoskeleton</location>
        <location evidence="2">Cilium axoneme</location>
    </subcellularLocation>
</comment>
<comment type="similarity">
    <text evidence="3">Belongs to the WD repeat fritz family.</text>
</comment>
<dbReference type="GO" id="GO:0060271">
    <property type="term" value="P:cilium assembly"/>
    <property type="evidence" value="ECO:0007669"/>
    <property type="project" value="Ensembl"/>
</dbReference>
<dbReference type="GO" id="GO:0097541">
    <property type="term" value="C:axonemal basal plate"/>
    <property type="evidence" value="ECO:0007669"/>
    <property type="project" value="Ensembl"/>
</dbReference>
<evidence type="ECO:0000256" key="7">
    <source>
        <dbReference type="ARBA" id="ARBA00022737"/>
    </source>
</evidence>
<dbReference type="GO" id="GO:0055123">
    <property type="term" value="P:digestive system development"/>
    <property type="evidence" value="ECO:0007669"/>
    <property type="project" value="Ensembl"/>
</dbReference>
<evidence type="ECO:0000256" key="6">
    <source>
        <dbReference type="ARBA" id="ARBA00022574"/>
    </source>
</evidence>
<dbReference type="InterPro" id="IPR024511">
    <property type="entry name" value="Frtz"/>
</dbReference>
<dbReference type="CTD" id="51057"/>
<dbReference type="PANTHER" id="PTHR13667:SF5">
    <property type="entry name" value="WD REPEAT-CONTAINING AND PLANAR CELL POLARITY EFFECTOR PROTEIN FRITZ HOMOLOG"/>
    <property type="match status" value="1"/>
</dbReference>
<dbReference type="GO" id="GO:0002093">
    <property type="term" value="P:auditory receptor cell morphogenesis"/>
    <property type="evidence" value="ECO:0007669"/>
    <property type="project" value="Ensembl"/>
</dbReference>
<dbReference type="Proteomes" id="UP000694412">
    <property type="component" value="Chromosome 3"/>
</dbReference>
<dbReference type="Ensembl" id="ENSCJPT00005020078.1">
    <property type="protein sequence ID" value="ENSCJPP00005014045.1"/>
    <property type="gene ID" value="ENSCJPG00005011776.1"/>
</dbReference>
<keyword evidence="12" id="KW-0966">Cell projection</keyword>
<evidence type="ECO:0000256" key="4">
    <source>
        <dbReference type="ARBA" id="ARBA00022475"/>
    </source>
</evidence>
<keyword evidence="11" id="KW-0206">Cytoskeleton</keyword>
<evidence type="ECO:0000256" key="11">
    <source>
        <dbReference type="ARBA" id="ARBA00023212"/>
    </source>
</evidence>
<evidence type="ECO:0000256" key="10">
    <source>
        <dbReference type="ARBA" id="ARBA00023136"/>
    </source>
</evidence>
<evidence type="ECO:0000256" key="13">
    <source>
        <dbReference type="SAM" id="MobiDB-lite"/>
    </source>
</evidence>
<keyword evidence="15" id="KW-1185">Reference proteome</keyword>
<dbReference type="KEGG" id="cjo:107310700"/>
<evidence type="ECO:0000256" key="5">
    <source>
        <dbReference type="ARBA" id="ARBA00022490"/>
    </source>
</evidence>
<accession>A0A8C2THY0</accession>
<dbReference type="GO" id="GO:0060021">
    <property type="term" value="P:roof of mouth development"/>
    <property type="evidence" value="ECO:0007669"/>
    <property type="project" value="Ensembl"/>
</dbReference>
<dbReference type="AlphaFoldDB" id="A0A8C2THY0"/>
<reference evidence="14" key="3">
    <citation type="submission" date="2025-09" db="UniProtKB">
        <authorList>
            <consortium name="Ensembl"/>
        </authorList>
    </citation>
    <scope>IDENTIFICATION</scope>
</reference>
<evidence type="ECO:0000313" key="14">
    <source>
        <dbReference type="Ensembl" id="ENSCJPP00005014045.1"/>
    </source>
</evidence>
<feature type="compositionally biased region" description="Polar residues" evidence="13">
    <location>
        <begin position="698"/>
        <end position="716"/>
    </location>
</feature>
<keyword evidence="10" id="KW-0472">Membrane</keyword>
<keyword evidence="5" id="KW-0963">Cytoplasm</keyword>
<evidence type="ECO:0000256" key="3">
    <source>
        <dbReference type="ARBA" id="ARBA00006059"/>
    </source>
</evidence>
<dbReference type="GO" id="GO:0072359">
    <property type="term" value="P:circulatory system development"/>
    <property type="evidence" value="ECO:0007669"/>
    <property type="project" value="Ensembl"/>
</dbReference>
<feature type="compositionally biased region" description="Low complexity" evidence="13">
    <location>
        <begin position="1"/>
        <end position="11"/>
    </location>
</feature>
<name>A0A8C2THY0_COTJA</name>
<evidence type="ECO:0000256" key="12">
    <source>
        <dbReference type="ARBA" id="ARBA00023273"/>
    </source>
</evidence>
<dbReference type="PANTHER" id="PTHR13667">
    <property type="entry name" value="HOMOLOC-13"/>
    <property type="match status" value="1"/>
</dbReference>
<dbReference type="GO" id="GO:0043587">
    <property type="term" value="P:tongue morphogenesis"/>
    <property type="evidence" value="ECO:0007669"/>
    <property type="project" value="Ensembl"/>
</dbReference>
<dbReference type="GO" id="GO:0060541">
    <property type="term" value="P:respiratory system development"/>
    <property type="evidence" value="ECO:0007669"/>
    <property type="project" value="Ensembl"/>
</dbReference>
<evidence type="ECO:0000256" key="9">
    <source>
        <dbReference type="ARBA" id="ARBA00023069"/>
    </source>
</evidence>
<dbReference type="GO" id="GO:0001822">
    <property type="term" value="P:kidney development"/>
    <property type="evidence" value="ECO:0007669"/>
    <property type="project" value="Ensembl"/>
</dbReference>
<dbReference type="Pfam" id="PF11768">
    <property type="entry name" value="Frtz"/>
    <property type="match status" value="1"/>
</dbReference>
<evidence type="ECO:0000256" key="8">
    <source>
        <dbReference type="ARBA" id="ARBA00022794"/>
    </source>
</evidence>
<gene>
    <name evidence="14" type="primary">WDPCP</name>
</gene>
<dbReference type="RefSeq" id="XP_015712060.1">
    <property type="nucleotide sequence ID" value="XM_015856574.2"/>
</dbReference>
<keyword evidence="6" id="KW-0853">WD repeat</keyword>
<dbReference type="GO" id="GO:2000114">
    <property type="term" value="P:regulation of establishment of cell polarity"/>
    <property type="evidence" value="ECO:0007669"/>
    <property type="project" value="Ensembl"/>
</dbReference>
<reference evidence="14" key="2">
    <citation type="submission" date="2025-08" db="UniProtKB">
        <authorList>
            <consortium name="Ensembl"/>
        </authorList>
    </citation>
    <scope>IDENTIFICATION</scope>
</reference>
<reference evidence="14" key="1">
    <citation type="submission" date="2015-11" db="EMBL/GenBank/DDBJ databases">
        <authorList>
            <consortium name="International Coturnix japonica Genome Analysis Consortium"/>
            <person name="Warren W."/>
            <person name="Burt D.W."/>
            <person name="Antin P.B."/>
            <person name="Lanford R."/>
            <person name="Gros J."/>
            <person name="Wilson R.K."/>
        </authorList>
    </citation>
    <scope>NUCLEOTIDE SEQUENCE [LARGE SCALE GENOMIC DNA]</scope>
</reference>
<feature type="region of interest" description="Disordered" evidence="13">
    <location>
        <begin position="697"/>
        <end position="760"/>
    </location>
</feature>
<dbReference type="GeneID" id="107310700"/>
<dbReference type="InterPro" id="IPR036322">
    <property type="entry name" value="WD40_repeat_dom_sf"/>
</dbReference>
<dbReference type="GO" id="GO:0090521">
    <property type="term" value="P:podocyte cell migration"/>
    <property type="evidence" value="ECO:0007669"/>
    <property type="project" value="Ensembl"/>
</dbReference>
<keyword evidence="4" id="KW-1003">Cell membrane</keyword>
<dbReference type="GO" id="GO:0042733">
    <property type="term" value="P:embryonic digit morphogenesis"/>
    <property type="evidence" value="ECO:0007669"/>
    <property type="project" value="Ensembl"/>
</dbReference>
<dbReference type="GO" id="GO:0051893">
    <property type="term" value="P:regulation of focal adhesion assembly"/>
    <property type="evidence" value="ECO:0007669"/>
    <property type="project" value="Ensembl"/>
</dbReference>